<proteinExistence type="predicted"/>
<evidence type="ECO:0000313" key="2">
    <source>
        <dbReference type="Proteomes" id="UP001066276"/>
    </source>
</evidence>
<dbReference type="AlphaFoldDB" id="A0AAV7LA65"/>
<dbReference type="EMBL" id="JANPWB010000015">
    <property type="protein sequence ID" value="KAJ1088422.1"/>
    <property type="molecule type" value="Genomic_DNA"/>
</dbReference>
<accession>A0AAV7LA65</accession>
<gene>
    <name evidence="1" type="ORF">NDU88_001579</name>
</gene>
<sequence>MCAWTGNQRWPVEQKEEVSGPFEQDTFLEEVWLDKVRIYTCIYIKTKHRMLVLGSNGPKRVVRETGTSKPVILKFKENNKACTLRIQGEETKLTQQPWSCEDYQ</sequence>
<protein>
    <submittedName>
        <fullName evidence="1">Uncharacterized protein</fullName>
    </submittedName>
</protein>
<name>A0AAV7LA65_PLEWA</name>
<dbReference type="Proteomes" id="UP001066276">
    <property type="component" value="Chromosome 11"/>
</dbReference>
<comment type="caution">
    <text evidence="1">The sequence shown here is derived from an EMBL/GenBank/DDBJ whole genome shotgun (WGS) entry which is preliminary data.</text>
</comment>
<reference evidence="1" key="1">
    <citation type="journal article" date="2022" name="bioRxiv">
        <title>Sequencing and chromosome-scale assembly of the giantPleurodeles waltlgenome.</title>
        <authorList>
            <person name="Brown T."/>
            <person name="Elewa A."/>
            <person name="Iarovenko S."/>
            <person name="Subramanian E."/>
            <person name="Araus A.J."/>
            <person name="Petzold A."/>
            <person name="Susuki M."/>
            <person name="Suzuki K.-i.T."/>
            <person name="Hayashi T."/>
            <person name="Toyoda A."/>
            <person name="Oliveira C."/>
            <person name="Osipova E."/>
            <person name="Leigh N.D."/>
            <person name="Simon A."/>
            <person name="Yun M.H."/>
        </authorList>
    </citation>
    <scope>NUCLEOTIDE SEQUENCE</scope>
    <source>
        <strain evidence="1">20211129_DDA</strain>
        <tissue evidence="1">Liver</tissue>
    </source>
</reference>
<organism evidence="1 2">
    <name type="scientific">Pleurodeles waltl</name>
    <name type="common">Iberian ribbed newt</name>
    <dbReference type="NCBI Taxonomy" id="8319"/>
    <lineage>
        <taxon>Eukaryota</taxon>
        <taxon>Metazoa</taxon>
        <taxon>Chordata</taxon>
        <taxon>Craniata</taxon>
        <taxon>Vertebrata</taxon>
        <taxon>Euteleostomi</taxon>
        <taxon>Amphibia</taxon>
        <taxon>Batrachia</taxon>
        <taxon>Caudata</taxon>
        <taxon>Salamandroidea</taxon>
        <taxon>Salamandridae</taxon>
        <taxon>Pleurodelinae</taxon>
        <taxon>Pleurodeles</taxon>
    </lineage>
</organism>
<keyword evidence="2" id="KW-1185">Reference proteome</keyword>
<evidence type="ECO:0000313" key="1">
    <source>
        <dbReference type="EMBL" id="KAJ1088422.1"/>
    </source>
</evidence>